<organism evidence="10 11">
    <name type="scientific">Cyanobacterium aponinum 0216</name>
    <dbReference type="NCBI Taxonomy" id="2676140"/>
    <lineage>
        <taxon>Bacteria</taxon>
        <taxon>Bacillati</taxon>
        <taxon>Cyanobacteriota</taxon>
        <taxon>Cyanophyceae</taxon>
        <taxon>Oscillatoriophycideae</taxon>
        <taxon>Chroococcales</taxon>
        <taxon>Geminocystaceae</taxon>
        <taxon>Cyanobacterium</taxon>
    </lineage>
</organism>
<dbReference type="Proteomes" id="UP000437131">
    <property type="component" value="Unassembled WGS sequence"/>
</dbReference>
<comment type="subunit">
    <text evidence="8">Homodimer.</text>
</comment>
<keyword evidence="5 8" id="KW-0408">Iron</keyword>
<keyword evidence="2 8" id="KW-0949">S-adenosyl-L-methionine</keyword>
<evidence type="ECO:0000256" key="7">
    <source>
        <dbReference type="ARBA" id="ARBA00023239"/>
    </source>
</evidence>
<comment type="caution">
    <text evidence="8">Lacks conserved residue(s) required for the propagation of feature annotation.</text>
</comment>
<dbReference type="Gene3D" id="3.20.20.70">
    <property type="entry name" value="Aldolase class I"/>
    <property type="match status" value="1"/>
</dbReference>
<feature type="binding site" evidence="8">
    <location>
        <position position="88"/>
    </location>
    <ligand>
        <name>substrate</name>
    </ligand>
</feature>
<dbReference type="GO" id="GO:1904047">
    <property type="term" value="F:S-adenosyl-L-methionine binding"/>
    <property type="evidence" value="ECO:0007669"/>
    <property type="project" value="UniProtKB-UniRule"/>
</dbReference>
<keyword evidence="6 8" id="KW-0411">Iron-sulfur</keyword>
<comment type="cofactor">
    <cofactor evidence="8">
        <name>Mg(2+)</name>
        <dbReference type="ChEBI" id="CHEBI:18420"/>
    </cofactor>
</comment>
<dbReference type="SFLD" id="SFLDS00029">
    <property type="entry name" value="Radical_SAM"/>
    <property type="match status" value="1"/>
</dbReference>
<dbReference type="GO" id="GO:0016840">
    <property type="term" value="F:carbon-nitrogen lyase activity"/>
    <property type="evidence" value="ECO:0007669"/>
    <property type="project" value="UniProtKB-UniRule"/>
</dbReference>
<comment type="cofactor">
    <cofactor evidence="8">
        <name>[4Fe-4S] cluster</name>
        <dbReference type="ChEBI" id="CHEBI:49883"/>
    </cofactor>
    <text evidence="8">Binds 1 [4Fe-4S] cluster. The cluster is coordinated with 3 cysteines and an exchangeable S-adenosyl-L-methionine.</text>
</comment>
<comment type="cofactor">
    <cofactor evidence="8">
        <name>S-adenosyl-L-methionine</name>
        <dbReference type="ChEBI" id="CHEBI:59789"/>
    </cofactor>
    <text evidence="8">Binds 1 S-adenosyl-L-methionine per subunit.</text>
</comment>
<evidence type="ECO:0000313" key="11">
    <source>
        <dbReference type="Proteomes" id="UP000437131"/>
    </source>
</evidence>
<keyword evidence="8" id="KW-0671">Queuosine biosynthesis</keyword>
<dbReference type="InterPro" id="IPR007197">
    <property type="entry name" value="rSAM"/>
</dbReference>
<dbReference type="HAMAP" id="MF_00917">
    <property type="entry name" value="QueE"/>
    <property type="match status" value="1"/>
</dbReference>
<comment type="similarity">
    <text evidence="8">Belongs to the radical SAM superfamily. 7-carboxy-7-deazaguanine synthase family.</text>
</comment>
<dbReference type="InterPro" id="IPR058240">
    <property type="entry name" value="rSAM_sf"/>
</dbReference>
<feature type="binding site" evidence="8">
    <location>
        <position position="51"/>
    </location>
    <ligand>
        <name>[4Fe-4S] cluster</name>
        <dbReference type="ChEBI" id="CHEBI:49883"/>
        <note>4Fe-4S-S-AdoMet</note>
    </ligand>
</feature>
<dbReference type="SUPFAM" id="SSF102114">
    <property type="entry name" value="Radical SAM enzymes"/>
    <property type="match status" value="1"/>
</dbReference>
<dbReference type="EC" id="4.3.99.3" evidence="8"/>
<evidence type="ECO:0000256" key="5">
    <source>
        <dbReference type="ARBA" id="ARBA00023004"/>
    </source>
</evidence>
<keyword evidence="1 8" id="KW-0004">4Fe-4S</keyword>
<feature type="binding site" evidence="8">
    <location>
        <position position="47"/>
    </location>
    <ligand>
        <name>[4Fe-4S] cluster</name>
        <dbReference type="ChEBI" id="CHEBI:49883"/>
        <note>4Fe-4S-S-AdoMet</note>
    </ligand>
</feature>
<evidence type="ECO:0000256" key="8">
    <source>
        <dbReference type="HAMAP-Rule" id="MF_00917"/>
    </source>
</evidence>
<evidence type="ECO:0000256" key="4">
    <source>
        <dbReference type="ARBA" id="ARBA00022842"/>
    </source>
</evidence>
<feature type="binding site" evidence="8">
    <location>
        <position position="43"/>
    </location>
    <ligand>
        <name>substrate</name>
    </ligand>
</feature>
<feature type="binding site" evidence="8">
    <location>
        <position position="54"/>
    </location>
    <ligand>
        <name>[4Fe-4S] cluster</name>
        <dbReference type="ChEBI" id="CHEBI:49883"/>
        <note>4Fe-4S-S-AdoMet</note>
    </ligand>
</feature>
<feature type="domain" description="Radical SAM core" evidence="9">
    <location>
        <begin position="34"/>
        <end position="213"/>
    </location>
</feature>
<dbReference type="RefSeq" id="WP_155083911.1">
    <property type="nucleotide sequence ID" value="NZ_WMIA01000011.1"/>
</dbReference>
<dbReference type="EMBL" id="WMIA01000011">
    <property type="protein sequence ID" value="MTF39219.1"/>
    <property type="molecule type" value="Genomic_DNA"/>
</dbReference>
<proteinExistence type="inferred from homology"/>
<accession>A0A844GWK7</accession>
<feature type="binding site" evidence="8">
    <location>
        <begin position="131"/>
        <end position="133"/>
    </location>
    <ligand>
        <name>S-adenosyl-L-methionine</name>
        <dbReference type="ChEBI" id="CHEBI:59789"/>
    </ligand>
</feature>
<dbReference type="InterPro" id="IPR024924">
    <property type="entry name" value="7-CO-7-deazaguanine_synth-like"/>
</dbReference>
<dbReference type="GO" id="GO:0051539">
    <property type="term" value="F:4 iron, 4 sulfur cluster binding"/>
    <property type="evidence" value="ECO:0007669"/>
    <property type="project" value="UniProtKB-UniRule"/>
</dbReference>
<dbReference type="AlphaFoldDB" id="A0A844GWK7"/>
<protein>
    <recommendedName>
        <fullName evidence="8">7-carboxy-7-deazaguanine synthase</fullName>
        <shortName evidence="8">CDG synthase</shortName>
        <ecNumber evidence="8">4.3.99.3</ecNumber>
    </recommendedName>
    <alternativeName>
        <fullName evidence="8">Queuosine biosynthesis protein QueE</fullName>
    </alternativeName>
</protein>
<evidence type="ECO:0000256" key="6">
    <source>
        <dbReference type="ARBA" id="ARBA00023014"/>
    </source>
</evidence>
<evidence type="ECO:0000256" key="3">
    <source>
        <dbReference type="ARBA" id="ARBA00022723"/>
    </source>
</evidence>
<dbReference type="InterPro" id="IPR013785">
    <property type="entry name" value="Aldolase_TIM"/>
</dbReference>
<evidence type="ECO:0000256" key="2">
    <source>
        <dbReference type="ARBA" id="ARBA00022691"/>
    </source>
</evidence>
<feature type="binding site" evidence="8">
    <location>
        <position position="90"/>
    </location>
    <ligand>
        <name>S-adenosyl-L-methionine</name>
        <dbReference type="ChEBI" id="CHEBI:59789"/>
    </ligand>
</feature>
<feature type="binding site" evidence="8">
    <location>
        <begin position="53"/>
        <end position="55"/>
    </location>
    <ligand>
        <name>S-adenosyl-L-methionine</name>
        <dbReference type="ChEBI" id="CHEBI:59789"/>
    </ligand>
</feature>
<sequence>MLLSNKKEEDIKDYLKVEYPVVEIFHSLQGEGFWAGVNAFFIRLAGCDVYCPWCDQKETWSMKKHPLFTVENLLNEINTVETKHIIITGGEPLLHNLLPLTKILKYGGYQTHLETSGSNVFTGEFDWVTLSPKPYKKPHESIYAHVDELKVVIDNENDLKWAASEAGKLPKYTVKYLQPQWENPASQKLVIDYILSHSQWRMSLQTHKYLNIL</sequence>
<dbReference type="PANTHER" id="PTHR42836">
    <property type="entry name" value="7-CARBOXY-7-DEAZAGUANINE SYNTHASE"/>
    <property type="match status" value="1"/>
</dbReference>
<dbReference type="PANTHER" id="PTHR42836:SF1">
    <property type="entry name" value="7-CARBOXY-7-DEAZAGUANINE SYNTHASE"/>
    <property type="match status" value="1"/>
</dbReference>
<dbReference type="UniPathway" id="UPA00391"/>
<comment type="pathway">
    <text evidence="8">Purine metabolism; 7-cyano-7-deazaguanine biosynthesis.</text>
</comment>
<name>A0A844GWK7_9CHRO</name>
<keyword evidence="4 8" id="KW-0460">Magnesium</keyword>
<evidence type="ECO:0000256" key="1">
    <source>
        <dbReference type="ARBA" id="ARBA00022485"/>
    </source>
</evidence>
<gene>
    <name evidence="8" type="primary">queE</name>
    <name evidence="10" type="ORF">GGC33_09785</name>
</gene>
<feature type="binding site" evidence="8">
    <location>
        <begin position="28"/>
        <end position="30"/>
    </location>
    <ligand>
        <name>substrate</name>
    </ligand>
</feature>
<dbReference type="PROSITE" id="PS51918">
    <property type="entry name" value="RADICAL_SAM"/>
    <property type="match status" value="1"/>
</dbReference>
<dbReference type="Pfam" id="PF13353">
    <property type="entry name" value="Fer4_12"/>
    <property type="match status" value="1"/>
</dbReference>
<comment type="caution">
    <text evidence="10">The sequence shown here is derived from an EMBL/GenBank/DDBJ whole genome shotgun (WGS) entry which is preliminary data.</text>
</comment>
<evidence type="ECO:0000313" key="10">
    <source>
        <dbReference type="EMBL" id="MTF39219.1"/>
    </source>
</evidence>
<comment type="function">
    <text evidence="8">Catalyzes the complex heterocyclic radical-mediated conversion of 6-carboxy-5,6,7,8-tetrahydropterin (CPH4) to 7-carboxy-7-deazaguanine (CDG), a step common to the biosynthetic pathways of all 7-deazapurine-containing compounds.</text>
</comment>
<dbReference type="GO" id="GO:0008616">
    <property type="term" value="P:tRNA queuosine(34) biosynthetic process"/>
    <property type="evidence" value="ECO:0007669"/>
    <property type="project" value="UniProtKB-UniRule"/>
</dbReference>
<reference evidence="10 11" key="1">
    <citation type="submission" date="2019-11" db="EMBL/GenBank/DDBJ databases">
        <title>Isolation of a new High Light Tolerant Cyanobacteria.</title>
        <authorList>
            <person name="Dobson Z."/>
            <person name="Vaughn N."/>
            <person name="Vaughn M."/>
            <person name="Fromme P."/>
            <person name="Mazor Y."/>
        </authorList>
    </citation>
    <scope>NUCLEOTIDE SEQUENCE [LARGE SCALE GENOMIC DNA]</scope>
    <source>
        <strain evidence="10 11">0216</strain>
    </source>
</reference>
<evidence type="ECO:0000259" key="9">
    <source>
        <dbReference type="PROSITE" id="PS51918"/>
    </source>
</evidence>
<keyword evidence="3 8" id="KW-0479">Metal-binding</keyword>
<keyword evidence="7 8" id="KW-0456">Lyase</keyword>
<dbReference type="PIRSF" id="PIRSF000370">
    <property type="entry name" value="QueE"/>
    <property type="match status" value="1"/>
</dbReference>
<dbReference type="GO" id="GO:0000287">
    <property type="term" value="F:magnesium ion binding"/>
    <property type="evidence" value="ECO:0007669"/>
    <property type="project" value="UniProtKB-UniRule"/>
</dbReference>
<comment type="catalytic activity">
    <reaction evidence="8">
        <text>6-carboxy-5,6,7,8-tetrahydropterin + H(+) = 7-carboxy-7-carbaguanine + NH4(+)</text>
        <dbReference type="Rhea" id="RHEA:27974"/>
        <dbReference type="ChEBI" id="CHEBI:15378"/>
        <dbReference type="ChEBI" id="CHEBI:28938"/>
        <dbReference type="ChEBI" id="CHEBI:61032"/>
        <dbReference type="ChEBI" id="CHEBI:61036"/>
        <dbReference type="EC" id="4.3.99.3"/>
    </reaction>
</comment>